<dbReference type="GO" id="GO:0050346">
    <property type="term" value="F:trans-L-3-hydroxyproline dehydratase activity"/>
    <property type="evidence" value="ECO:0007669"/>
    <property type="project" value="UniProtKB-EC"/>
</dbReference>
<dbReference type="PANTHER" id="PTHR33442">
    <property type="entry name" value="TRANS-3-HYDROXY-L-PROLINE DEHYDRATASE"/>
    <property type="match status" value="1"/>
</dbReference>
<evidence type="ECO:0000256" key="1">
    <source>
        <dbReference type="ARBA" id="ARBA00001148"/>
    </source>
</evidence>
<dbReference type="InterPro" id="IPR008794">
    <property type="entry name" value="Pro_racemase_fam"/>
</dbReference>
<accession>A0A8H7CHZ1</accession>
<dbReference type="PANTHER" id="PTHR33442:SF1">
    <property type="entry name" value="TRANS-3-HYDROXY-L-PROLINE DEHYDRATASE"/>
    <property type="match status" value="1"/>
</dbReference>
<dbReference type="FunFam" id="3.10.310.10:FF:000003">
    <property type="entry name" value="Proline racemase"/>
    <property type="match status" value="1"/>
</dbReference>
<keyword evidence="5" id="KW-1185">Reference proteome</keyword>
<reference evidence="4" key="1">
    <citation type="submission" date="2020-05" db="EMBL/GenBank/DDBJ databases">
        <title>Mycena genomes resolve the evolution of fungal bioluminescence.</title>
        <authorList>
            <person name="Tsai I.J."/>
        </authorList>
    </citation>
    <scope>NUCLEOTIDE SEQUENCE</scope>
    <source>
        <strain evidence="4">CCC161011</strain>
    </source>
</reference>
<evidence type="ECO:0000313" key="4">
    <source>
        <dbReference type="EMBL" id="KAF7337001.1"/>
    </source>
</evidence>
<evidence type="ECO:0000256" key="3">
    <source>
        <dbReference type="ARBA" id="ARBA00013105"/>
    </source>
</evidence>
<comment type="caution">
    <text evidence="4">The sequence shown here is derived from an EMBL/GenBank/DDBJ whole genome shotgun (WGS) entry which is preliminary data.</text>
</comment>
<dbReference type="EC" id="4.2.1.77" evidence="3"/>
<dbReference type="SUPFAM" id="SSF54506">
    <property type="entry name" value="Diaminopimelate epimerase-like"/>
    <property type="match status" value="1"/>
</dbReference>
<organism evidence="4 5">
    <name type="scientific">Mycena venus</name>
    <dbReference type="NCBI Taxonomy" id="2733690"/>
    <lineage>
        <taxon>Eukaryota</taxon>
        <taxon>Fungi</taxon>
        <taxon>Dikarya</taxon>
        <taxon>Basidiomycota</taxon>
        <taxon>Agaricomycotina</taxon>
        <taxon>Agaricomycetes</taxon>
        <taxon>Agaricomycetidae</taxon>
        <taxon>Agaricales</taxon>
        <taxon>Marasmiineae</taxon>
        <taxon>Mycenaceae</taxon>
        <taxon>Mycena</taxon>
    </lineage>
</organism>
<comment type="catalytic activity">
    <reaction evidence="1">
        <text>trans-3-hydroxy-L-proline = 1-pyrroline-2-carboxylate + H2O</text>
        <dbReference type="Rhea" id="RHEA:10320"/>
        <dbReference type="ChEBI" id="CHEBI:15377"/>
        <dbReference type="ChEBI" id="CHEBI:39785"/>
        <dbReference type="ChEBI" id="CHEBI:57938"/>
        <dbReference type="EC" id="4.2.1.77"/>
    </reaction>
</comment>
<comment type="similarity">
    <text evidence="2">Belongs to the proline racemase family.</text>
</comment>
<evidence type="ECO:0000313" key="5">
    <source>
        <dbReference type="Proteomes" id="UP000620124"/>
    </source>
</evidence>
<proteinExistence type="inferred from homology"/>
<protein>
    <recommendedName>
        <fullName evidence="3">trans-L-3-hydroxyproline dehydratase</fullName>
        <ecNumber evidence="3">4.2.1.77</ecNumber>
    </recommendedName>
</protein>
<dbReference type="Proteomes" id="UP000620124">
    <property type="component" value="Unassembled WGS sequence"/>
</dbReference>
<dbReference type="Pfam" id="PF05544">
    <property type="entry name" value="Pro_racemase"/>
    <property type="match status" value="1"/>
</dbReference>
<dbReference type="PIRSF" id="PIRSF029792">
    <property type="entry name" value="Pro_racemase"/>
    <property type="match status" value="1"/>
</dbReference>
<evidence type="ECO:0000256" key="2">
    <source>
        <dbReference type="ARBA" id="ARBA00007529"/>
    </source>
</evidence>
<gene>
    <name evidence="4" type="ORF">MVEN_02136700</name>
</gene>
<dbReference type="Gene3D" id="3.10.310.10">
    <property type="entry name" value="Diaminopimelate Epimerase, Chain A, domain 1"/>
    <property type="match status" value="2"/>
</dbReference>
<sequence length="383" mass="42357">MDVFETLLAQNPATRTIKVVDMHTSGEPTRIVVNGYPRLEGETLLEMRRCAREKHDDIRQRLMREPRGHAEMYGAILIAETELTRCGEADIGVLFCHNEGYSTMCGHATIALGRFLVDTHDLSVFPRRDALSHDEATGVTTLRLHAPCGVVHVSVYKDRGHRHSDATRPVSFLGVPSFVTARDLEVDIPPSEQWKRLRDASRSRVKVDIAYGGAFYALVSAAELGFPEGVRGDARTLAEFDEATATLKRILYPRKELYTHPSEPDLEYLYSVMVVEKTPKGETGLCFFADQQIDRSPTGSCVMARVALAVDQGLLQIGGEGCEYESIVSVLNEGNGFRGTAVEKRPEGVIVKVEGKAFYTGAASFVVEEHDMMPKGFVIALPR</sequence>
<dbReference type="OrthoDB" id="6409228at2759"/>
<dbReference type="SFLD" id="SFLDS00028">
    <property type="entry name" value="Proline_Racemase"/>
    <property type="match status" value="1"/>
</dbReference>
<dbReference type="AlphaFoldDB" id="A0A8H7CHZ1"/>
<name>A0A8H7CHZ1_9AGAR</name>
<dbReference type="EMBL" id="JACAZI010000022">
    <property type="protein sequence ID" value="KAF7337001.1"/>
    <property type="molecule type" value="Genomic_DNA"/>
</dbReference>